<evidence type="ECO:0000313" key="3">
    <source>
        <dbReference type="EMBL" id="KOO67058.1"/>
    </source>
</evidence>
<dbReference type="OrthoDB" id="9798761at2"/>
<feature type="domain" description="GmrSD restriction endonucleases N-terminal" evidence="1">
    <location>
        <begin position="177"/>
        <end position="340"/>
    </location>
</feature>
<dbReference type="InterPro" id="IPR004919">
    <property type="entry name" value="GmrSD_N"/>
</dbReference>
<dbReference type="InterPro" id="IPR057156">
    <property type="entry name" value="DUF7834"/>
</dbReference>
<dbReference type="Pfam" id="PF25202">
    <property type="entry name" value="DUF7834"/>
    <property type="match status" value="1"/>
</dbReference>
<dbReference type="AlphaFoldDB" id="A0A8E1QWZ8"/>
<dbReference type="RefSeq" id="WP_053399149.1">
    <property type="nucleotide sequence ID" value="NZ_LFQU01000039.1"/>
</dbReference>
<comment type="caution">
    <text evidence="3">The sequence shown here is derived from an EMBL/GenBank/DDBJ whole genome shotgun (WGS) entry which is preliminary data.</text>
</comment>
<dbReference type="Proteomes" id="UP000036951">
    <property type="component" value="Unassembled WGS sequence"/>
</dbReference>
<evidence type="ECO:0000259" key="1">
    <source>
        <dbReference type="Pfam" id="PF03235"/>
    </source>
</evidence>
<organism evidence="3 4">
    <name type="scientific">Xylanibacter rarus</name>
    <dbReference type="NCBI Taxonomy" id="1676614"/>
    <lineage>
        <taxon>Bacteria</taxon>
        <taxon>Pseudomonadati</taxon>
        <taxon>Bacteroidota</taxon>
        <taxon>Bacteroidia</taxon>
        <taxon>Bacteroidales</taxon>
        <taxon>Prevotellaceae</taxon>
        <taxon>Xylanibacter</taxon>
    </lineage>
</organism>
<proteinExistence type="predicted"/>
<dbReference type="PANTHER" id="PTHR35149:SF2">
    <property type="entry name" value="DUF262 DOMAIN-CONTAINING PROTEIN"/>
    <property type="match status" value="1"/>
</dbReference>
<gene>
    <name evidence="3" type="ORF">ACU52_13375</name>
</gene>
<keyword evidence="4" id="KW-1185">Reference proteome</keyword>
<dbReference type="Pfam" id="PF03235">
    <property type="entry name" value="GmrSD_N"/>
    <property type="match status" value="1"/>
</dbReference>
<dbReference type="EMBL" id="LFQU01000039">
    <property type="protein sequence ID" value="KOO67058.1"/>
    <property type="molecule type" value="Genomic_DNA"/>
</dbReference>
<sequence>MDYLRITDSLKKEVECKLRKHFPGRYYKTETNHYHANRFILLETIFHDIDIHYEYYQGYVELHLEGKFSGYEYNTIWRELVEESYQHQELSWHRWGNRNQGRCRINISIQSADDIIKCFEKISKIFDPVLSPLSEENGDAEIIMHQMENQEILPPADSMQVEKLTYGILKIKELPFNNFIIPEYQRPYKWSVKNVNQLINDLLYFKDSEEYRLGTLVLHENNIVDGQQRIVTLSLLLYELFNKKEIRAKNPYQEVQDRIKTFWKRTVFTNEHSIGHVRENLTAIEDRLDDLDDNFLDFLLNKCQFVVVRLPEISEAFQFFDSQNARGKDLEPHDLLKAFHLREIKKLSEKDSDNITKWQDLDPQRLVELFLTLYRVKRWAKNNSGKEFTKDNIDAFKGISLEDKRYPFYMQQIICHFFSSFYANEPSRNIDQSKMEFPFQIDQICINGSRFFDMIRYYDALYNKITDENEYRIYDSTEDEKSAYKIIRMLNNYSNRNRTGDTYVRQLFNCLLIYYVDRFGFAEINKVVRKIFRYAYQIRLIHYSVQLPTIDNSATSGIMFKTIRDAQSPYDIINLMIPQIGSLASNADTQIKQLYF</sequence>
<dbReference type="PANTHER" id="PTHR35149">
    <property type="entry name" value="SLL5132 PROTEIN"/>
    <property type="match status" value="1"/>
</dbReference>
<accession>A0A8E1QWZ8</accession>
<evidence type="ECO:0000259" key="2">
    <source>
        <dbReference type="Pfam" id="PF25202"/>
    </source>
</evidence>
<reference evidence="3 4" key="1">
    <citation type="submission" date="2015-06" db="EMBL/GenBank/DDBJ databases">
        <title>Prevotella sp. 109, sp. nov., a novel member of the family Prevotellaceae isolated from human faeces.</title>
        <authorList>
            <person name="Shkoporov A.N."/>
            <person name="Chaplin A.V."/>
            <person name="Kafarskaia L.I."/>
            <person name="Efimov B.A."/>
        </authorList>
    </citation>
    <scope>NUCLEOTIDE SEQUENCE [LARGE SCALE GENOMIC DNA]</scope>
    <source>
        <strain evidence="3 4">109</strain>
    </source>
</reference>
<name>A0A8E1QWZ8_9BACT</name>
<feature type="domain" description="DUF7834" evidence="2">
    <location>
        <begin position="353"/>
        <end position="583"/>
    </location>
</feature>
<evidence type="ECO:0008006" key="5">
    <source>
        <dbReference type="Google" id="ProtNLM"/>
    </source>
</evidence>
<evidence type="ECO:0000313" key="4">
    <source>
        <dbReference type="Proteomes" id="UP000036951"/>
    </source>
</evidence>
<protein>
    <recommendedName>
        <fullName evidence="5">DUF262 domain-containing protein</fullName>
    </recommendedName>
</protein>